<keyword evidence="15" id="KW-1185">Reference proteome</keyword>
<evidence type="ECO:0000313" key="14">
    <source>
        <dbReference type="EMBL" id="EDK47581.1"/>
    </source>
</evidence>
<dbReference type="InterPro" id="IPR038729">
    <property type="entry name" value="Rad50/SbcC_AAA"/>
</dbReference>
<keyword evidence="11" id="KW-0539">Nucleus</keyword>
<comment type="subcellular location">
    <subcellularLocation>
        <location evidence="2">Chromosome</location>
    </subcellularLocation>
    <subcellularLocation>
        <location evidence="1">Nucleus</location>
    </subcellularLocation>
</comment>
<dbReference type="STRING" id="379508.A5H2P7"/>
<dbReference type="GO" id="GO:0003697">
    <property type="term" value="F:single-stranded DNA binding"/>
    <property type="evidence" value="ECO:0007669"/>
    <property type="project" value="TreeGrafter"/>
</dbReference>
<reference evidence="14 15" key="1">
    <citation type="journal article" date="2009" name="Nature">
        <title>Evolution of pathogenicity and sexual reproduction in eight Candida genomes.</title>
        <authorList>
            <person name="Butler G."/>
            <person name="Rasmussen M.D."/>
            <person name="Lin M.F."/>
            <person name="Santos M.A."/>
            <person name="Sakthikumar S."/>
            <person name="Munro C.A."/>
            <person name="Rheinbay E."/>
            <person name="Grabherr M."/>
            <person name="Forche A."/>
            <person name="Reedy J.L."/>
            <person name="Agrafioti I."/>
            <person name="Arnaud M.B."/>
            <person name="Bates S."/>
            <person name="Brown A.J."/>
            <person name="Brunke S."/>
            <person name="Costanzo M.C."/>
            <person name="Fitzpatrick D.A."/>
            <person name="de Groot P.W."/>
            <person name="Harris D."/>
            <person name="Hoyer L.L."/>
            <person name="Hube B."/>
            <person name="Klis F.M."/>
            <person name="Kodira C."/>
            <person name="Lennard N."/>
            <person name="Logue M.E."/>
            <person name="Martin R."/>
            <person name="Neiman A.M."/>
            <person name="Nikolaou E."/>
            <person name="Quail M.A."/>
            <person name="Quinn J."/>
            <person name="Santos M.C."/>
            <person name="Schmitzberger F.F."/>
            <person name="Sherlock G."/>
            <person name="Shah P."/>
            <person name="Silverstein K.A."/>
            <person name="Skrzypek M.S."/>
            <person name="Soll D."/>
            <person name="Staggs R."/>
            <person name="Stansfield I."/>
            <person name="Stumpf M.P."/>
            <person name="Sudbery P.E."/>
            <person name="Srikantha T."/>
            <person name="Zeng Q."/>
            <person name="Berman J."/>
            <person name="Berriman M."/>
            <person name="Heitman J."/>
            <person name="Gow N.A."/>
            <person name="Lorenz M.C."/>
            <person name="Birren B.W."/>
            <person name="Kellis M."/>
            <person name="Cuomo C.A."/>
        </authorList>
    </citation>
    <scope>NUCLEOTIDE SEQUENCE [LARGE SCALE GENOMIC DNA]</scope>
    <source>
        <strain evidence="15">ATCC 11503 / BCRC 21390 / CBS 2605 / JCM 1781 / NBRC 1676 / NRRL YB-4239</strain>
    </source>
</reference>
<keyword evidence="5" id="KW-0547">Nucleotide-binding</keyword>
<dbReference type="SUPFAM" id="SSF52540">
    <property type="entry name" value="P-loop containing nucleoside triphosphate hydrolases"/>
    <property type="match status" value="1"/>
</dbReference>
<feature type="region of interest" description="Disordered" evidence="12">
    <location>
        <begin position="33"/>
        <end position="95"/>
    </location>
</feature>
<organism evidence="14 15">
    <name type="scientific">Lodderomyces elongisporus (strain ATCC 11503 / CBS 2605 / JCM 1781 / NBRC 1676 / NRRL YB-4239)</name>
    <name type="common">Yeast</name>
    <name type="synonym">Saccharomyces elongisporus</name>
    <dbReference type="NCBI Taxonomy" id="379508"/>
    <lineage>
        <taxon>Eukaryota</taxon>
        <taxon>Fungi</taxon>
        <taxon>Dikarya</taxon>
        <taxon>Ascomycota</taxon>
        <taxon>Saccharomycotina</taxon>
        <taxon>Pichiomycetes</taxon>
        <taxon>Debaryomycetaceae</taxon>
        <taxon>Candida/Lodderomyces clade</taxon>
        <taxon>Lodderomyces</taxon>
    </lineage>
</organism>
<keyword evidence="10" id="KW-0234">DNA repair</keyword>
<dbReference type="GO" id="GO:0005524">
    <property type="term" value="F:ATP binding"/>
    <property type="evidence" value="ECO:0007669"/>
    <property type="project" value="UniProtKB-KW"/>
</dbReference>
<dbReference type="GO" id="GO:0030915">
    <property type="term" value="C:Smc5-Smc6 complex"/>
    <property type="evidence" value="ECO:0007669"/>
    <property type="project" value="TreeGrafter"/>
</dbReference>
<dbReference type="HOGENOM" id="CLU_1069871_0_0_1"/>
<dbReference type="VEuPathDB" id="FungiDB:LELG_05762"/>
<dbReference type="PANTHER" id="PTHR19306">
    <property type="entry name" value="STRUCTURAL MAINTENANCE OF CHROMOSOMES 5,6 SMC5, SMC6"/>
    <property type="match status" value="1"/>
</dbReference>
<evidence type="ECO:0000256" key="8">
    <source>
        <dbReference type="ARBA" id="ARBA00023054"/>
    </source>
</evidence>
<evidence type="ECO:0000256" key="3">
    <source>
        <dbReference type="ARBA" id="ARBA00006793"/>
    </source>
</evidence>
<dbReference type="Pfam" id="PF13476">
    <property type="entry name" value="AAA_23"/>
    <property type="match status" value="1"/>
</dbReference>
<evidence type="ECO:0000256" key="9">
    <source>
        <dbReference type="ARBA" id="ARBA00023172"/>
    </source>
</evidence>
<keyword evidence="4" id="KW-0158">Chromosome</keyword>
<proteinExistence type="inferred from homology"/>
<evidence type="ECO:0000256" key="7">
    <source>
        <dbReference type="ARBA" id="ARBA00022840"/>
    </source>
</evidence>
<keyword evidence="9" id="KW-0233">DNA recombination</keyword>
<dbReference type="GO" id="GO:0005634">
    <property type="term" value="C:nucleus"/>
    <property type="evidence" value="ECO:0007669"/>
    <property type="project" value="UniProtKB-SubCell"/>
</dbReference>
<evidence type="ECO:0000256" key="10">
    <source>
        <dbReference type="ARBA" id="ARBA00023204"/>
    </source>
</evidence>
<keyword evidence="6" id="KW-0227">DNA damage</keyword>
<evidence type="ECO:0000256" key="5">
    <source>
        <dbReference type="ARBA" id="ARBA00022741"/>
    </source>
</evidence>
<keyword evidence="8" id="KW-0175">Coiled coil</keyword>
<protein>
    <recommendedName>
        <fullName evidence="13">Rad50/SbcC-type AAA domain-containing protein</fullName>
    </recommendedName>
</protein>
<comment type="similarity">
    <text evidence="3">Belongs to the SMC family. SMC6 subfamily.</text>
</comment>
<dbReference type="OrthoDB" id="10265785at2759"/>
<evidence type="ECO:0000256" key="1">
    <source>
        <dbReference type="ARBA" id="ARBA00004123"/>
    </source>
</evidence>
<dbReference type="AlphaFoldDB" id="A5H2P7"/>
<evidence type="ECO:0000256" key="6">
    <source>
        <dbReference type="ARBA" id="ARBA00022763"/>
    </source>
</evidence>
<dbReference type="InParanoid" id="A5H2P7"/>
<sequence>MISHTNIKLIKDFDDSLSHQIILRQLEDLRKQDSYDESSGLDPMTQGPPDGFNEYDDNEEMGDKVYDEVGEREEEEEGEGKAEDEEEEEFDEPENLPAEAGVIEKLTLKNFMCHDFFELELGPQINFIIGRNGSGKSAILTGISVALGAKANDTNRGSSIRDLIKDGKSMSRITIVLKNDGSWAYRPEEYGRKIIIERKLQRVGTNSYSIKDERGKTVSTKKATLDEILYQFNITVDNPLAFLSQDKQRIFDIGHCKNKI</sequence>
<name>A5H2P7_LODEL</name>
<evidence type="ECO:0000313" key="15">
    <source>
        <dbReference type="Proteomes" id="UP000001996"/>
    </source>
</evidence>
<gene>
    <name evidence="14" type="ORF">LELG_05762</name>
</gene>
<dbReference type="GO" id="GO:0000724">
    <property type="term" value="P:double-strand break repair via homologous recombination"/>
    <property type="evidence" value="ECO:0007669"/>
    <property type="project" value="TreeGrafter"/>
</dbReference>
<keyword evidence="7" id="KW-0067">ATP-binding</keyword>
<dbReference type="EMBL" id="DS236868">
    <property type="protein sequence ID" value="EDK47581.1"/>
    <property type="molecule type" value="Genomic_DNA"/>
</dbReference>
<dbReference type="GO" id="GO:0035861">
    <property type="term" value="C:site of double-strand break"/>
    <property type="evidence" value="ECO:0007669"/>
    <property type="project" value="TreeGrafter"/>
</dbReference>
<dbReference type="GO" id="GO:0003684">
    <property type="term" value="F:damaged DNA binding"/>
    <property type="evidence" value="ECO:0007669"/>
    <property type="project" value="TreeGrafter"/>
</dbReference>
<feature type="compositionally biased region" description="Acidic residues" evidence="12">
    <location>
        <begin position="70"/>
        <end position="94"/>
    </location>
</feature>
<dbReference type="eggNOG" id="KOG0250">
    <property type="taxonomic scope" value="Eukaryota"/>
</dbReference>
<evidence type="ECO:0000259" key="13">
    <source>
        <dbReference type="Pfam" id="PF13476"/>
    </source>
</evidence>
<evidence type="ECO:0000256" key="12">
    <source>
        <dbReference type="SAM" id="MobiDB-lite"/>
    </source>
</evidence>
<evidence type="ECO:0000256" key="2">
    <source>
        <dbReference type="ARBA" id="ARBA00004286"/>
    </source>
</evidence>
<evidence type="ECO:0000256" key="4">
    <source>
        <dbReference type="ARBA" id="ARBA00022454"/>
    </source>
</evidence>
<dbReference type="PANTHER" id="PTHR19306:SF6">
    <property type="entry name" value="STRUCTURAL MAINTENANCE OF CHROMOSOMES PROTEIN 6"/>
    <property type="match status" value="1"/>
</dbReference>
<feature type="domain" description="Rad50/SbcC-type AAA" evidence="13">
    <location>
        <begin position="105"/>
        <end position="251"/>
    </location>
</feature>
<accession>A5H2P7</accession>
<dbReference type="Gene3D" id="3.40.50.300">
    <property type="entry name" value="P-loop containing nucleotide triphosphate hydrolases"/>
    <property type="match status" value="1"/>
</dbReference>
<dbReference type="InterPro" id="IPR027417">
    <property type="entry name" value="P-loop_NTPase"/>
</dbReference>
<dbReference type="Proteomes" id="UP000001996">
    <property type="component" value="Unassembled WGS sequence"/>
</dbReference>
<evidence type="ECO:0000256" key="11">
    <source>
        <dbReference type="ARBA" id="ARBA00023242"/>
    </source>
</evidence>
<dbReference type="GO" id="GO:0016887">
    <property type="term" value="F:ATP hydrolysis activity"/>
    <property type="evidence" value="ECO:0007669"/>
    <property type="project" value="InterPro"/>
</dbReference>